<feature type="signal peptide" evidence="2">
    <location>
        <begin position="1"/>
        <end position="23"/>
    </location>
</feature>
<feature type="region of interest" description="Disordered" evidence="1">
    <location>
        <begin position="134"/>
        <end position="168"/>
    </location>
</feature>
<dbReference type="AlphaFoldDB" id="A0AAU9EIJ5"/>
<gene>
    <name evidence="3" type="ORF">FAK_39340</name>
</gene>
<dbReference type="Proteomes" id="UP001366166">
    <property type="component" value="Chromosome"/>
</dbReference>
<protein>
    <submittedName>
        <fullName evidence="3">Uncharacterized protein</fullName>
    </submittedName>
</protein>
<name>A0AAU9EIJ5_9BACT</name>
<organism evidence="3 4">
    <name type="scientific">Desulfoferula mesophila</name>
    <dbReference type="NCBI Taxonomy" id="3058419"/>
    <lineage>
        <taxon>Bacteria</taxon>
        <taxon>Pseudomonadati</taxon>
        <taxon>Thermodesulfobacteriota</taxon>
        <taxon>Desulfarculia</taxon>
        <taxon>Desulfarculales</taxon>
        <taxon>Desulfarculaceae</taxon>
        <taxon>Desulfoferula</taxon>
    </lineage>
</organism>
<evidence type="ECO:0000313" key="4">
    <source>
        <dbReference type="Proteomes" id="UP001366166"/>
    </source>
</evidence>
<evidence type="ECO:0000256" key="1">
    <source>
        <dbReference type="SAM" id="MobiDB-lite"/>
    </source>
</evidence>
<feature type="chain" id="PRO_5043762218" evidence="2">
    <location>
        <begin position="24"/>
        <end position="168"/>
    </location>
</feature>
<dbReference type="RefSeq" id="WP_338603335.1">
    <property type="nucleotide sequence ID" value="NZ_AP028679.1"/>
</dbReference>
<sequence>MVRYLIRYLVPFLLLAAAVGCGGDPRPAPAGLPPVPPPGDGQTLDPAQRLDKTMAELTPLLKLKPEQAVQVKQILKAGEDKKAALFAQCEASNNPQEMAKTFEQVHQVDLRTQTALSKVLSKGQMEGYQEYLEQQRKRFETRKRSKSKSGKGDKPPATKPVGKPGSGM</sequence>
<dbReference type="PROSITE" id="PS51257">
    <property type="entry name" value="PROKAR_LIPOPROTEIN"/>
    <property type="match status" value="1"/>
</dbReference>
<accession>A0AAU9EIJ5</accession>
<keyword evidence="2" id="KW-0732">Signal</keyword>
<dbReference type="KEGG" id="dmp:FAK_39340"/>
<evidence type="ECO:0000256" key="2">
    <source>
        <dbReference type="SAM" id="SignalP"/>
    </source>
</evidence>
<feature type="compositionally biased region" description="Basic residues" evidence="1">
    <location>
        <begin position="139"/>
        <end position="149"/>
    </location>
</feature>
<keyword evidence="4" id="KW-1185">Reference proteome</keyword>
<proteinExistence type="predicted"/>
<dbReference type="EMBL" id="AP028679">
    <property type="protein sequence ID" value="BEQ16868.1"/>
    <property type="molecule type" value="Genomic_DNA"/>
</dbReference>
<reference evidence="4" key="1">
    <citation type="journal article" date="2023" name="Arch. Microbiol.">
        <title>Desulfoferula mesophilus gen. nov. sp. nov., a mesophilic sulfate-reducing bacterium isolated from a brackish lake sediment.</title>
        <authorList>
            <person name="Watanabe T."/>
            <person name="Yabe T."/>
            <person name="Tsuji J.M."/>
            <person name="Fukui M."/>
        </authorList>
    </citation>
    <scope>NUCLEOTIDE SEQUENCE [LARGE SCALE GENOMIC DNA]</scope>
    <source>
        <strain evidence="4">12FAK</strain>
    </source>
</reference>
<evidence type="ECO:0000313" key="3">
    <source>
        <dbReference type="EMBL" id="BEQ16868.1"/>
    </source>
</evidence>